<protein>
    <submittedName>
        <fullName evidence="2">Uncharacterized protein</fullName>
    </submittedName>
</protein>
<feature type="compositionally biased region" description="Basic and acidic residues" evidence="1">
    <location>
        <begin position="39"/>
        <end position="48"/>
    </location>
</feature>
<feature type="compositionally biased region" description="Basic and acidic residues" evidence="1">
    <location>
        <begin position="146"/>
        <end position="155"/>
    </location>
</feature>
<feature type="region of interest" description="Disordered" evidence="1">
    <location>
        <begin position="137"/>
        <end position="161"/>
    </location>
</feature>
<accession>A0A6A4SEC7</accession>
<evidence type="ECO:0000313" key="2">
    <source>
        <dbReference type="EMBL" id="KAF0030885.1"/>
    </source>
</evidence>
<feature type="compositionally biased region" description="Polar residues" evidence="1">
    <location>
        <begin position="1"/>
        <end position="14"/>
    </location>
</feature>
<organism evidence="2 3">
    <name type="scientific">Scophthalmus maximus</name>
    <name type="common">Turbot</name>
    <name type="synonym">Psetta maxima</name>
    <dbReference type="NCBI Taxonomy" id="52904"/>
    <lineage>
        <taxon>Eukaryota</taxon>
        <taxon>Metazoa</taxon>
        <taxon>Chordata</taxon>
        <taxon>Craniata</taxon>
        <taxon>Vertebrata</taxon>
        <taxon>Euteleostomi</taxon>
        <taxon>Actinopterygii</taxon>
        <taxon>Neopterygii</taxon>
        <taxon>Teleostei</taxon>
        <taxon>Neoteleostei</taxon>
        <taxon>Acanthomorphata</taxon>
        <taxon>Carangaria</taxon>
        <taxon>Pleuronectiformes</taxon>
        <taxon>Pleuronectoidei</taxon>
        <taxon>Scophthalmidae</taxon>
        <taxon>Scophthalmus</taxon>
    </lineage>
</organism>
<feature type="region of interest" description="Disordered" evidence="1">
    <location>
        <begin position="1"/>
        <end position="48"/>
    </location>
</feature>
<dbReference type="EMBL" id="VEVO01000015">
    <property type="protein sequence ID" value="KAF0030885.1"/>
    <property type="molecule type" value="Genomic_DNA"/>
</dbReference>
<sequence>MEQQARNNEMNVQNYRRDDLRPLRPLTPDLMPRWSTGRHSCDAGARQEDELARQHEVNFVFRPLHMKPSLGRQQSESRLPSNANDIHTREQRRFVRPSTAHSNPLSGGRGPLGGFNGRHSSILRALNRLRRAEFAFQKQPRHRKLSHDDRDDEKHHVIRPR</sequence>
<dbReference type="Proteomes" id="UP000438429">
    <property type="component" value="Unassembled WGS sequence"/>
</dbReference>
<reference evidence="2 3" key="1">
    <citation type="submission" date="2019-06" db="EMBL/GenBank/DDBJ databases">
        <title>Draft genomes of female and male turbot (Scophthalmus maximus).</title>
        <authorList>
            <person name="Xu H."/>
            <person name="Xu X.-W."/>
            <person name="Shao C."/>
            <person name="Chen S."/>
        </authorList>
    </citation>
    <scope>NUCLEOTIDE SEQUENCE [LARGE SCALE GENOMIC DNA]</scope>
    <source>
        <strain evidence="2">Ysfricsl-2016a</strain>
        <tissue evidence="2">Blood</tissue>
    </source>
</reference>
<proteinExistence type="predicted"/>
<evidence type="ECO:0000313" key="3">
    <source>
        <dbReference type="Proteomes" id="UP000438429"/>
    </source>
</evidence>
<gene>
    <name evidence="2" type="ORF">F2P81_017616</name>
</gene>
<evidence type="ECO:0000256" key="1">
    <source>
        <dbReference type="SAM" id="MobiDB-lite"/>
    </source>
</evidence>
<feature type="region of interest" description="Disordered" evidence="1">
    <location>
        <begin position="95"/>
        <end position="115"/>
    </location>
</feature>
<feature type="compositionally biased region" description="Low complexity" evidence="1">
    <location>
        <begin position="23"/>
        <end position="33"/>
    </location>
</feature>
<name>A0A6A4SEC7_SCOMX</name>
<dbReference type="AlphaFoldDB" id="A0A6A4SEC7"/>
<comment type="caution">
    <text evidence="2">The sequence shown here is derived from an EMBL/GenBank/DDBJ whole genome shotgun (WGS) entry which is preliminary data.</text>
</comment>